<comment type="caution">
    <text evidence="4">The sequence shown here is derived from an EMBL/GenBank/DDBJ whole genome shotgun (WGS) entry which is preliminary data.</text>
</comment>
<dbReference type="Proteomes" id="UP001498771">
    <property type="component" value="Unassembled WGS sequence"/>
</dbReference>
<feature type="compositionally biased region" description="Acidic residues" evidence="2">
    <location>
        <begin position="651"/>
        <end position="691"/>
    </location>
</feature>
<feature type="compositionally biased region" description="Low complexity" evidence="2">
    <location>
        <begin position="555"/>
        <end position="569"/>
    </location>
</feature>
<dbReference type="Pfam" id="PF00149">
    <property type="entry name" value="Metallophos"/>
    <property type="match status" value="1"/>
</dbReference>
<evidence type="ECO:0000313" key="4">
    <source>
        <dbReference type="EMBL" id="KAK7206668.1"/>
    </source>
</evidence>
<feature type="compositionally biased region" description="Low complexity" evidence="2">
    <location>
        <begin position="746"/>
        <end position="763"/>
    </location>
</feature>
<feature type="compositionally biased region" description="Acidic residues" evidence="2">
    <location>
        <begin position="577"/>
        <end position="588"/>
    </location>
</feature>
<organism evidence="4 5">
    <name type="scientific">Myxozyma melibiosi</name>
    <dbReference type="NCBI Taxonomy" id="54550"/>
    <lineage>
        <taxon>Eukaryota</taxon>
        <taxon>Fungi</taxon>
        <taxon>Dikarya</taxon>
        <taxon>Ascomycota</taxon>
        <taxon>Saccharomycotina</taxon>
        <taxon>Lipomycetes</taxon>
        <taxon>Lipomycetales</taxon>
        <taxon>Lipomycetaceae</taxon>
        <taxon>Myxozyma</taxon>
    </lineage>
</organism>
<dbReference type="Pfam" id="PF04152">
    <property type="entry name" value="Mre11_DNA_bind"/>
    <property type="match status" value="1"/>
</dbReference>
<reference evidence="4 5" key="1">
    <citation type="submission" date="2024-03" db="EMBL/GenBank/DDBJ databases">
        <title>Genome-scale model development and genomic sequencing of the oleaginous clade Lipomyces.</title>
        <authorList>
            <consortium name="Lawrence Berkeley National Laboratory"/>
            <person name="Czajka J.J."/>
            <person name="Han Y."/>
            <person name="Kim J."/>
            <person name="Mondo S.J."/>
            <person name="Hofstad B.A."/>
            <person name="Robles A."/>
            <person name="Haridas S."/>
            <person name="Riley R."/>
            <person name="LaButti K."/>
            <person name="Pangilinan J."/>
            <person name="Andreopoulos W."/>
            <person name="Lipzen A."/>
            <person name="Yan J."/>
            <person name="Wang M."/>
            <person name="Ng V."/>
            <person name="Grigoriev I.V."/>
            <person name="Spatafora J.W."/>
            <person name="Magnuson J.K."/>
            <person name="Baker S.E."/>
            <person name="Pomraning K.R."/>
        </authorList>
    </citation>
    <scope>NUCLEOTIDE SEQUENCE [LARGE SCALE GENOMIC DNA]</scope>
    <source>
        <strain evidence="4 5">Phaff 52-87</strain>
    </source>
</reference>
<feature type="compositionally biased region" description="Polar residues" evidence="2">
    <location>
        <begin position="796"/>
        <end position="805"/>
    </location>
</feature>
<feature type="compositionally biased region" description="Polar residues" evidence="2">
    <location>
        <begin position="764"/>
        <end position="773"/>
    </location>
</feature>
<dbReference type="InterPro" id="IPR041796">
    <property type="entry name" value="Mre11_N"/>
</dbReference>
<evidence type="ECO:0000259" key="3">
    <source>
        <dbReference type="SMART" id="SM01347"/>
    </source>
</evidence>
<dbReference type="InterPro" id="IPR004843">
    <property type="entry name" value="Calcineurin-like_PHP"/>
</dbReference>
<dbReference type="PANTHER" id="PTHR10139:SF1">
    <property type="entry name" value="DOUBLE-STRAND BREAK REPAIR PROTEIN MRE11"/>
    <property type="match status" value="1"/>
</dbReference>
<keyword evidence="1" id="KW-0378">Hydrolase</keyword>
<dbReference type="GeneID" id="90039940"/>
<keyword evidence="5" id="KW-1185">Reference proteome</keyword>
<dbReference type="Gene3D" id="3.30.110.110">
    <property type="entry name" value="Mre11, capping domain"/>
    <property type="match status" value="1"/>
</dbReference>
<gene>
    <name evidence="4" type="ORF">BZA70DRAFT_294071</name>
</gene>
<dbReference type="InterPro" id="IPR038487">
    <property type="entry name" value="Mre11_capping_dom"/>
</dbReference>
<evidence type="ECO:0000256" key="1">
    <source>
        <dbReference type="ARBA" id="ARBA00022801"/>
    </source>
</evidence>
<feature type="region of interest" description="Disordered" evidence="2">
    <location>
        <begin position="527"/>
        <end position="823"/>
    </location>
</feature>
<proteinExistence type="predicted"/>
<feature type="domain" description="Mre11 DNA-binding" evidence="3">
    <location>
        <begin position="315"/>
        <end position="487"/>
    </location>
</feature>
<name>A0ABR1FBZ9_9ASCO</name>
<protein>
    <submittedName>
        <fullName evidence="4">Double-strand break repair protein mus-23</fullName>
    </submittedName>
</protein>
<evidence type="ECO:0000313" key="5">
    <source>
        <dbReference type="Proteomes" id="UP001498771"/>
    </source>
</evidence>
<evidence type="ECO:0000256" key="2">
    <source>
        <dbReference type="SAM" id="MobiDB-lite"/>
    </source>
</evidence>
<feature type="compositionally biased region" description="Acidic residues" evidence="2">
    <location>
        <begin position="814"/>
        <end position="823"/>
    </location>
</feature>
<feature type="compositionally biased region" description="Low complexity" evidence="2">
    <location>
        <begin position="589"/>
        <end position="609"/>
    </location>
</feature>
<dbReference type="EMBL" id="JBBJBU010000002">
    <property type="protein sequence ID" value="KAK7206668.1"/>
    <property type="molecule type" value="Genomic_DNA"/>
</dbReference>
<dbReference type="InterPro" id="IPR007281">
    <property type="entry name" value="Mre11_DNA-bd"/>
</dbReference>
<accession>A0ABR1FBZ9</accession>
<dbReference type="PANTHER" id="PTHR10139">
    <property type="entry name" value="DOUBLE-STRAND BREAK REPAIR PROTEIN MRE11"/>
    <property type="match status" value="1"/>
</dbReference>
<dbReference type="InterPro" id="IPR029052">
    <property type="entry name" value="Metallo-depent_PP-like"/>
</dbReference>
<feature type="compositionally biased region" description="Low complexity" evidence="2">
    <location>
        <begin position="724"/>
        <end position="739"/>
    </location>
</feature>
<dbReference type="CDD" id="cd00840">
    <property type="entry name" value="MPP_Mre11_N"/>
    <property type="match status" value="1"/>
</dbReference>
<dbReference type="SUPFAM" id="SSF56300">
    <property type="entry name" value="Metallo-dependent phosphatases"/>
    <property type="match status" value="1"/>
</dbReference>
<dbReference type="Gene3D" id="3.60.21.10">
    <property type="match status" value="1"/>
</dbReference>
<dbReference type="SMART" id="SM01347">
    <property type="entry name" value="Mre11_DNA_bind"/>
    <property type="match status" value="1"/>
</dbReference>
<sequence>MPGSISEDAHTIRILISSDNHVGYNERDPIRGEDSWKTFHEVMTIAKEREVDLVLLAGDLFHENKPSRQSIYHVMKSLRETCYGDKPCELELLSDPALSLNDESDHINYEDENINVAIPVVAISGNHDDAGGVYIILSILHLYKNNANNVPPTQGGGLSALDILSASGLVNHIGKIRENDNIVLAPLVFKKGDTKLAIYGMESVREERLHRTFRDHKVKFMRPDAYRDDEYFNLMALHQNHHAHSETGYLPENFLPHFLDLVIWGHEHECLMDPVTNPETGFAVMQPGSSVVTSLCEGESVEKFVGLLSLTGKEYSVEKIKLATVRPFVMKEVIMARDCGFPATSKNRGRVIEWLTAQVEQLIDRAHEQWRGANSNEYGTPLTDEEPPLPLIRLRVEYSGGYEVENPRRFSNRFVGKVANVNDVVQFYRKKTATMTRRINEVGEEVDVIAAVELEGLRVQDLVQDFLKQHTLAVLPSAGLDDSIGQYVDKNDRHAIKTFVDETIEEQVKRLMNLGDVDEDSIEHAITARPAVGEENAGLGSKRARNADDDGGSAAGARRATGQAASTTRTRARVPDSEDEDDGFDDEVVPVPEAAPSSRSRARATTKSTPAPPPSTTTRRAPAIRDPPSRSAATRKTPAVHQSQPLFNDGSDSDDFVPEPVLNDDDEDEDEDDVMQDVESISEEEDSEVEEPAPRSRRRTNPAAPALSTTRQRKPTTPAPPSKPSTSSSRTTSRLSALSKFQPQNPSRRPAPSSSTTASSPARKQTTLKTTRAASAVPARGRPQQQQQQLPSLSSATADSASQSRPRIAPIEIVSDDSDDGFA</sequence>
<feature type="compositionally biased region" description="Low complexity" evidence="2">
    <location>
        <begin position="783"/>
        <end position="795"/>
    </location>
</feature>
<dbReference type="RefSeq" id="XP_064769701.1">
    <property type="nucleotide sequence ID" value="XM_064914428.1"/>
</dbReference>